<gene>
    <name evidence="1" type="ORF">X798_07500</name>
</gene>
<dbReference type="EMBL" id="KZ270872">
    <property type="protein sequence ID" value="OZC05526.1"/>
    <property type="molecule type" value="Genomic_DNA"/>
</dbReference>
<dbReference type="Proteomes" id="UP000242913">
    <property type="component" value="Unassembled WGS sequence"/>
</dbReference>
<organism evidence="1 2">
    <name type="scientific">Onchocerca flexuosa</name>
    <dbReference type="NCBI Taxonomy" id="387005"/>
    <lineage>
        <taxon>Eukaryota</taxon>
        <taxon>Metazoa</taxon>
        <taxon>Ecdysozoa</taxon>
        <taxon>Nematoda</taxon>
        <taxon>Chromadorea</taxon>
        <taxon>Rhabditida</taxon>
        <taxon>Spirurina</taxon>
        <taxon>Spiruromorpha</taxon>
        <taxon>Filarioidea</taxon>
        <taxon>Onchocercidae</taxon>
        <taxon>Onchocerca</taxon>
    </lineage>
</organism>
<reference evidence="1 2" key="1">
    <citation type="submission" date="2015-12" db="EMBL/GenBank/DDBJ databases">
        <title>Draft genome of the nematode, Onchocerca flexuosa.</title>
        <authorList>
            <person name="Mitreva M."/>
        </authorList>
    </citation>
    <scope>NUCLEOTIDE SEQUENCE [LARGE SCALE GENOMIC DNA]</scope>
    <source>
        <strain evidence="1">Red Deer</strain>
    </source>
</reference>
<name>A0A238BKV2_9BILA</name>
<keyword evidence="2" id="KW-1185">Reference proteome</keyword>
<accession>A0A238BKV2</accession>
<evidence type="ECO:0000313" key="1">
    <source>
        <dbReference type="EMBL" id="OZC05526.1"/>
    </source>
</evidence>
<evidence type="ECO:0000313" key="2">
    <source>
        <dbReference type="Proteomes" id="UP000242913"/>
    </source>
</evidence>
<dbReference type="OrthoDB" id="199596at2759"/>
<dbReference type="AlphaFoldDB" id="A0A238BKV2"/>
<protein>
    <submittedName>
        <fullName evidence="1">Uncharacterized protein</fullName>
    </submittedName>
</protein>
<sequence length="49" mass="5914">MIDQCTKEMIDQHKQKIMWLDREQLSVRQFGHRAPKELSPKFENERAVS</sequence>
<proteinExistence type="predicted"/>